<reference evidence="2 3" key="1">
    <citation type="submission" date="2019-03" db="EMBL/GenBank/DDBJ databases">
        <title>Genomic Encyclopedia of Archaeal and Bacterial Type Strains, Phase II (KMG-II): from individual species to whole genera.</title>
        <authorList>
            <person name="Goeker M."/>
        </authorList>
    </citation>
    <scope>NUCLEOTIDE SEQUENCE [LARGE SCALE GENOMIC DNA]</scope>
    <source>
        <strain evidence="2 3">DSM 28213</strain>
    </source>
</reference>
<dbReference type="Proteomes" id="UP000295215">
    <property type="component" value="Unassembled WGS sequence"/>
</dbReference>
<sequence length="55" mass="6660">MYYNIYILIKFSLMTELYIIKLFVIIYIYKVITVIIGLIYEFKIEKKIKTLSKSS</sequence>
<keyword evidence="3" id="KW-1185">Reference proteome</keyword>
<keyword evidence="1" id="KW-0812">Transmembrane</keyword>
<comment type="caution">
    <text evidence="2">The sequence shown here is derived from an EMBL/GenBank/DDBJ whole genome shotgun (WGS) entry which is preliminary data.</text>
</comment>
<proteinExistence type="predicted"/>
<feature type="transmembrane region" description="Helical" evidence="1">
    <location>
        <begin position="18"/>
        <end position="40"/>
    </location>
</feature>
<keyword evidence="1" id="KW-1133">Transmembrane helix</keyword>
<gene>
    <name evidence="2" type="ORF">C8P70_1352</name>
</gene>
<organism evidence="2 3">
    <name type="scientific">Myroides indicus</name>
    <dbReference type="NCBI Taxonomy" id="1323422"/>
    <lineage>
        <taxon>Bacteria</taxon>
        <taxon>Pseudomonadati</taxon>
        <taxon>Bacteroidota</taxon>
        <taxon>Flavobacteriia</taxon>
        <taxon>Flavobacteriales</taxon>
        <taxon>Flavobacteriaceae</taxon>
        <taxon>Myroides</taxon>
    </lineage>
</organism>
<evidence type="ECO:0000313" key="2">
    <source>
        <dbReference type="EMBL" id="TDS51638.1"/>
    </source>
</evidence>
<name>A0A4R7ESV7_9FLAO</name>
<evidence type="ECO:0000256" key="1">
    <source>
        <dbReference type="SAM" id="Phobius"/>
    </source>
</evidence>
<protein>
    <submittedName>
        <fullName evidence="2">Uncharacterized protein</fullName>
    </submittedName>
</protein>
<evidence type="ECO:0000313" key="3">
    <source>
        <dbReference type="Proteomes" id="UP000295215"/>
    </source>
</evidence>
<dbReference type="AlphaFoldDB" id="A0A4R7ESV7"/>
<keyword evidence="1" id="KW-0472">Membrane</keyword>
<accession>A0A4R7ESV7</accession>
<dbReference type="EMBL" id="SOAG01000035">
    <property type="protein sequence ID" value="TDS51638.1"/>
    <property type="molecule type" value="Genomic_DNA"/>
</dbReference>